<keyword evidence="8" id="KW-1185">Reference proteome</keyword>
<feature type="domain" description="HTH lysR-type" evidence="6">
    <location>
        <begin position="1"/>
        <end position="59"/>
    </location>
</feature>
<dbReference type="RefSeq" id="WP_095422436.1">
    <property type="nucleotide sequence ID" value="NZ_CP022990.1"/>
</dbReference>
<evidence type="ECO:0000259" key="6">
    <source>
        <dbReference type="PROSITE" id="PS50931"/>
    </source>
</evidence>
<accession>A0A248VU76</accession>
<proteinExistence type="inferred from homology"/>
<dbReference type="EMBL" id="CP022990">
    <property type="protein sequence ID" value="ASW02576.1"/>
    <property type="molecule type" value="Genomic_DNA"/>
</dbReference>
<name>A0A248VU76_9BURK</name>
<dbReference type="Gene3D" id="3.40.190.290">
    <property type="match status" value="1"/>
</dbReference>
<evidence type="ECO:0000256" key="2">
    <source>
        <dbReference type="ARBA" id="ARBA00023015"/>
    </source>
</evidence>
<keyword evidence="4" id="KW-0804">Transcription</keyword>
<feature type="region of interest" description="Disordered" evidence="5">
    <location>
        <begin position="307"/>
        <end position="328"/>
    </location>
</feature>
<keyword evidence="2" id="KW-0805">Transcription regulation</keyword>
<dbReference type="FunFam" id="1.10.10.10:FF:000001">
    <property type="entry name" value="LysR family transcriptional regulator"/>
    <property type="match status" value="1"/>
</dbReference>
<dbReference type="SUPFAM" id="SSF53850">
    <property type="entry name" value="Periplasmic binding protein-like II"/>
    <property type="match status" value="1"/>
</dbReference>
<protein>
    <submittedName>
        <fullName evidence="7">LysR family transcriptional regulator</fullName>
    </submittedName>
</protein>
<evidence type="ECO:0000313" key="8">
    <source>
        <dbReference type="Proteomes" id="UP000215158"/>
    </source>
</evidence>
<reference evidence="7 8" key="1">
    <citation type="submission" date="2017-08" db="EMBL/GenBank/DDBJ databases">
        <title>Identification and genetic characteristics of simultaneous BTEX- and naphthalene-degrading Paraburkholderia sp. BN5 isolated from petroleum-contaminated soil.</title>
        <authorList>
            <person name="Lee Y."/>
            <person name="Jeon C.O."/>
        </authorList>
    </citation>
    <scope>NUCLEOTIDE SEQUENCE [LARGE SCALE GENOMIC DNA]</scope>
    <source>
        <strain evidence="7 8">BN5</strain>
    </source>
</reference>
<keyword evidence="3" id="KW-0238">DNA-binding</keyword>
<dbReference type="AlphaFoldDB" id="A0A248VU76"/>
<dbReference type="PANTHER" id="PTHR30537">
    <property type="entry name" value="HTH-TYPE TRANSCRIPTIONAL REGULATOR"/>
    <property type="match status" value="1"/>
</dbReference>
<dbReference type="GO" id="GO:0003700">
    <property type="term" value="F:DNA-binding transcription factor activity"/>
    <property type="evidence" value="ECO:0007669"/>
    <property type="project" value="InterPro"/>
</dbReference>
<evidence type="ECO:0000313" key="7">
    <source>
        <dbReference type="EMBL" id="ASW02576.1"/>
    </source>
</evidence>
<dbReference type="GO" id="GO:0043565">
    <property type="term" value="F:sequence-specific DNA binding"/>
    <property type="evidence" value="ECO:0007669"/>
    <property type="project" value="TreeGrafter"/>
</dbReference>
<evidence type="ECO:0000256" key="4">
    <source>
        <dbReference type="ARBA" id="ARBA00023163"/>
    </source>
</evidence>
<dbReference type="SUPFAM" id="SSF46785">
    <property type="entry name" value="Winged helix' DNA-binding domain"/>
    <property type="match status" value="1"/>
</dbReference>
<dbReference type="Pfam" id="PF00126">
    <property type="entry name" value="HTH_1"/>
    <property type="match status" value="1"/>
</dbReference>
<sequence>MDRILCMRVFSRVAETGNFSEVAKHMERSAGNISRAVVSLEEHLHTRLLQRTTRSVSLTECGERYYRHCKKILADIDAADAEASNAHTLPRGKLRVHAVPDIGLTQLTSTIVEYRHAYPAVSVDLKLLPQMANLIEDEFDVSIVSASSLPDSRNVSRLIARCERILVAAPDYLQRHPIHSVDDLPNHTLMQTSSSFDPPPEWPAELPGHAAGNPARCGQFVVNNMQALRVALLAGAGVGAVPTYSVADELREGKLVRLFPDYPLQTTNVFVVYPSRQFVDAKIKTFVQFLILALKQKLDLRIANLAPASSPAAPPSASPGQAETVFRT</sequence>
<evidence type="ECO:0000256" key="5">
    <source>
        <dbReference type="SAM" id="MobiDB-lite"/>
    </source>
</evidence>
<dbReference type="InterPro" id="IPR036390">
    <property type="entry name" value="WH_DNA-bd_sf"/>
</dbReference>
<dbReference type="InterPro" id="IPR000847">
    <property type="entry name" value="LysR_HTH_N"/>
</dbReference>
<dbReference type="InterPro" id="IPR058163">
    <property type="entry name" value="LysR-type_TF_proteobact-type"/>
</dbReference>
<dbReference type="GO" id="GO:0006351">
    <property type="term" value="P:DNA-templated transcription"/>
    <property type="evidence" value="ECO:0007669"/>
    <property type="project" value="TreeGrafter"/>
</dbReference>
<dbReference type="CDD" id="cd08422">
    <property type="entry name" value="PBP2_CrgA_like"/>
    <property type="match status" value="1"/>
</dbReference>
<dbReference type="InterPro" id="IPR036388">
    <property type="entry name" value="WH-like_DNA-bd_sf"/>
</dbReference>
<dbReference type="Proteomes" id="UP000215158">
    <property type="component" value="Chromosome 2"/>
</dbReference>
<dbReference type="KEGG" id="parb:CJU94_31455"/>
<dbReference type="PANTHER" id="PTHR30537:SF5">
    <property type="entry name" value="HTH-TYPE TRANSCRIPTIONAL ACTIVATOR TTDR-RELATED"/>
    <property type="match status" value="1"/>
</dbReference>
<dbReference type="Gene3D" id="1.10.10.10">
    <property type="entry name" value="Winged helix-like DNA-binding domain superfamily/Winged helix DNA-binding domain"/>
    <property type="match status" value="1"/>
</dbReference>
<comment type="similarity">
    <text evidence="1">Belongs to the LysR transcriptional regulatory family.</text>
</comment>
<dbReference type="InterPro" id="IPR005119">
    <property type="entry name" value="LysR_subst-bd"/>
</dbReference>
<dbReference type="OrthoDB" id="9786526at2"/>
<organism evidence="7 8">
    <name type="scientific">Paraburkholderia aromaticivorans</name>
    <dbReference type="NCBI Taxonomy" id="2026199"/>
    <lineage>
        <taxon>Bacteria</taxon>
        <taxon>Pseudomonadati</taxon>
        <taxon>Pseudomonadota</taxon>
        <taxon>Betaproteobacteria</taxon>
        <taxon>Burkholderiales</taxon>
        <taxon>Burkholderiaceae</taxon>
        <taxon>Paraburkholderia</taxon>
    </lineage>
</organism>
<gene>
    <name evidence="7" type="ORF">CJU94_31455</name>
</gene>
<evidence type="ECO:0000256" key="1">
    <source>
        <dbReference type="ARBA" id="ARBA00009437"/>
    </source>
</evidence>
<evidence type="ECO:0000256" key="3">
    <source>
        <dbReference type="ARBA" id="ARBA00023125"/>
    </source>
</evidence>
<dbReference type="Pfam" id="PF03466">
    <property type="entry name" value="LysR_substrate"/>
    <property type="match status" value="1"/>
</dbReference>
<dbReference type="PROSITE" id="PS50931">
    <property type="entry name" value="HTH_LYSR"/>
    <property type="match status" value="1"/>
</dbReference>